<dbReference type="SUPFAM" id="SSF52833">
    <property type="entry name" value="Thioredoxin-like"/>
    <property type="match status" value="1"/>
</dbReference>
<dbReference type="FunFam" id="3.40.30.10:FF:000016">
    <property type="entry name" value="Glutathione S-transferase F2"/>
    <property type="match status" value="1"/>
</dbReference>
<keyword evidence="5" id="KW-1133">Transmembrane helix</keyword>
<dbReference type="GO" id="GO:0005737">
    <property type="term" value="C:cytoplasm"/>
    <property type="evidence" value="ECO:0007669"/>
    <property type="project" value="TreeGrafter"/>
</dbReference>
<organism evidence="7 8">
    <name type="scientific">Vitis rotundifolia</name>
    <name type="common">Muscadine grape</name>
    <dbReference type="NCBI Taxonomy" id="103349"/>
    <lineage>
        <taxon>Eukaryota</taxon>
        <taxon>Viridiplantae</taxon>
        <taxon>Streptophyta</taxon>
        <taxon>Embryophyta</taxon>
        <taxon>Tracheophyta</taxon>
        <taxon>Spermatophyta</taxon>
        <taxon>Magnoliopsida</taxon>
        <taxon>eudicotyledons</taxon>
        <taxon>Gunneridae</taxon>
        <taxon>Pentapetalae</taxon>
        <taxon>rosids</taxon>
        <taxon>Vitales</taxon>
        <taxon>Vitaceae</taxon>
        <taxon>Viteae</taxon>
        <taxon>Vitis</taxon>
    </lineage>
</organism>
<dbReference type="EMBL" id="JARBHA010000012">
    <property type="protein sequence ID" value="KAJ9685984.1"/>
    <property type="molecule type" value="Genomic_DNA"/>
</dbReference>
<dbReference type="GO" id="GO:0004364">
    <property type="term" value="F:glutathione transferase activity"/>
    <property type="evidence" value="ECO:0007669"/>
    <property type="project" value="UniProtKB-EC"/>
</dbReference>
<evidence type="ECO:0000256" key="2">
    <source>
        <dbReference type="ARBA" id="ARBA00012452"/>
    </source>
</evidence>
<evidence type="ECO:0000256" key="3">
    <source>
        <dbReference type="ARBA" id="ARBA00022679"/>
    </source>
</evidence>
<reference evidence="7 8" key="1">
    <citation type="journal article" date="2023" name="BMC Biotechnol.">
        <title>Vitis rotundifolia cv Carlos genome sequencing.</title>
        <authorList>
            <person name="Huff M."/>
            <person name="Hulse-Kemp A."/>
            <person name="Scheffler B."/>
            <person name="Youngblood R."/>
            <person name="Simpson S."/>
            <person name="Babiker E."/>
            <person name="Staton M."/>
        </authorList>
    </citation>
    <scope>NUCLEOTIDE SEQUENCE [LARGE SCALE GENOMIC DNA]</scope>
    <source>
        <tissue evidence="7">Leaf</tissue>
    </source>
</reference>
<dbReference type="AlphaFoldDB" id="A0AA38ZBU0"/>
<dbReference type="Pfam" id="PF02798">
    <property type="entry name" value="GST_N"/>
    <property type="match status" value="1"/>
</dbReference>
<keyword evidence="8" id="KW-1185">Reference proteome</keyword>
<protein>
    <recommendedName>
        <fullName evidence="2">glutathione transferase</fullName>
        <ecNumber evidence="2">2.5.1.18</ecNumber>
    </recommendedName>
</protein>
<dbReference type="InterPro" id="IPR036249">
    <property type="entry name" value="Thioredoxin-like_sf"/>
</dbReference>
<dbReference type="Proteomes" id="UP001168098">
    <property type="component" value="Unassembled WGS sequence"/>
</dbReference>
<feature type="transmembrane region" description="Helical" evidence="5">
    <location>
        <begin position="71"/>
        <end position="89"/>
    </location>
</feature>
<dbReference type="PANTHER" id="PTHR43900">
    <property type="entry name" value="GLUTATHIONE S-TRANSFERASE RHO"/>
    <property type="match status" value="1"/>
</dbReference>
<dbReference type="GO" id="GO:0043295">
    <property type="term" value="F:glutathione binding"/>
    <property type="evidence" value="ECO:0007669"/>
    <property type="project" value="TreeGrafter"/>
</dbReference>
<comment type="caution">
    <text evidence="7">The sequence shown here is derived from an EMBL/GenBank/DDBJ whole genome shotgun (WGS) entry which is preliminary data.</text>
</comment>
<keyword evidence="5" id="KW-0812">Transmembrane</keyword>
<sequence>MVVKVYGSAFACAKRVLICLVEKEIEFETVPVDIIKGEHKDPEYLKLQPFGVVPVIQDGDYTLFGKSLCKIFVILSYLGLFSLVGNFLGKFMSRIAKFLHIMLLKLVK</sequence>
<dbReference type="PROSITE" id="PS50404">
    <property type="entry name" value="GST_NTER"/>
    <property type="match status" value="1"/>
</dbReference>
<dbReference type="GO" id="GO:0006749">
    <property type="term" value="P:glutathione metabolic process"/>
    <property type="evidence" value="ECO:0007669"/>
    <property type="project" value="TreeGrafter"/>
</dbReference>
<name>A0AA38ZBU0_VITRO</name>
<evidence type="ECO:0000313" key="8">
    <source>
        <dbReference type="Proteomes" id="UP001168098"/>
    </source>
</evidence>
<dbReference type="Gene3D" id="3.40.30.10">
    <property type="entry name" value="Glutaredoxin"/>
    <property type="match status" value="1"/>
</dbReference>
<dbReference type="PANTHER" id="PTHR43900:SF65">
    <property type="entry name" value="GLUTATHIONE TRANSFERASE"/>
    <property type="match status" value="1"/>
</dbReference>
<evidence type="ECO:0000256" key="4">
    <source>
        <dbReference type="ARBA" id="ARBA00047960"/>
    </source>
</evidence>
<proteinExistence type="inferred from homology"/>
<evidence type="ECO:0000313" key="7">
    <source>
        <dbReference type="EMBL" id="KAJ9685984.1"/>
    </source>
</evidence>
<gene>
    <name evidence="7" type="ORF">PVL29_015058</name>
</gene>
<feature type="domain" description="GST N-terminal" evidence="6">
    <location>
        <begin position="1"/>
        <end position="86"/>
    </location>
</feature>
<keyword evidence="3" id="KW-0808">Transferase</keyword>
<dbReference type="InterPro" id="IPR004045">
    <property type="entry name" value="Glutathione_S-Trfase_N"/>
</dbReference>
<keyword evidence="5" id="KW-0472">Membrane</keyword>
<evidence type="ECO:0000259" key="6">
    <source>
        <dbReference type="PROSITE" id="PS50404"/>
    </source>
</evidence>
<accession>A0AA38ZBU0</accession>
<dbReference type="EC" id="2.5.1.18" evidence="2"/>
<evidence type="ECO:0000256" key="1">
    <source>
        <dbReference type="ARBA" id="ARBA00010128"/>
    </source>
</evidence>
<comment type="catalytic activity">
    <reaction evidence="4">
        <text>RX + glutathione = an S-substituted glutathione + a halide anion + H(+)</text>
        <dbReference type="Rhea" id="RHEA:16437"/>
        <dbReference type="ChEBI" id="CHEBI:15378"/>
        <dbReference type="ChEBI" id="CHEBI:16042"/>
        <dbReference type="ChEBI" id="CHEBI:17792"/>
        <dbReference type="ChEBI" id="CHEBI:57925"/>
        <dbReference type="ChEBI" id="CHEBI:90779"/>
        <dbReference type="EC" id="2.5.1.18"/>
    </reaction>
</comment>
<comment type="similarity">
    <text evidence="1">Belongs to the GST superfamily. Phi family.</text>
</comment>
<evidence type="ECO:0000256" key="5">
    <source>
        <dbReference type="SAM" id="Phobius"/>
    </source>
</evidence>